<sequence>MIGDLHILEVAKDLEKRVTDVDLETVWNGIPNKVPIGSCTPFTMNPAVAASYTTALLYGCTVVIVVDGTGVIIGHFAQQTGTPRNPSVACTSMTNQQVVNSRLVPKLVDAESMVDGNENTQAYIITPASVSTVGYQAISSNLQNHGVEPANIHNVYYPSGSAFMNFGGPVGKPAVTWTLTQQEVGPL</sequence>
<gene>
    <name evidence="1" type="ORF">OEA41_007000</name>
</gene>
<evidence type="ECO:0000313" key="2">
    <source>
        <dbReference type="Proteomes" id="UP001276659"/>
    </source>
</evidence>
<protein>
    <submittedName>
        <fullName evidence="1">Uncharacterized protein</fullName>
    </submittedName>
</protein>
<accession>A0AAE0DNJ9</accession>
<reference evidence="1" key="1">
    <citation type="submission" date="2022-11" db="EMBL/GenBank/DDBJ databases">
        <title>Chromosomal genome sequence assembly and mating type (MAT) locus characterization of the leprose asexual lichenized fungus Lepraria neglecta (Nyl.) Erichsen.</title>
        <authorList>
            <person name="Allen J.L."/>
            <person name="Pfeffer B."/>
        </authorList>
    </citation>
    <scope>NUCLEOTIDE SEQUENCE</scope>
    <source>
        <strain evidence="1">Allen 5258</strain>
    </source>
</reference>
<evidence type="ECO:0000313" key="1">
    <source>
        <dbReference type="EMBL" id="KAK3173668.1"/>
    </source>
</evidence>
<organism evidence="1 2">
    <name type="scientific">Lepraria neglecta</name>
    <dbReference type="NCBI Taxonomy" id="209136"/>
    <lineage>
        <taxon>Eukaryota</taxon>
        <taxon>Fungi</taxon>
        <taxon>Dikarya</taxon>
        <taxon>Ascomycota</taxon>
        <taxon>Pezizomycotina</taxon>
        <taxon>Lecanoromycetes</taxon>
        <taxon>OSLEUM clade</taxon>
        <taxon>Lecanoromycetidae</taxon>
        <taxon>Lecanorales</taxon>
        <taxon>Lecanorineae</taxon>
        <taxon>Stereocaulaceae</taxon>
        <taxon>Lepraria</taxon>
    </lineage>
</organism>
<name>A0AAE0DNJ9_9LECA</name>
<proteinExistence type="predicted"/>
<dbReference type="AlphaFoldDB" id="A0AAE0DNJ9"/>
<dbReference type="Proteomes" id="UP001276659">
    <property type="component" value="Unassembled WGS sequence"/>
</dbReference>
<dbReference type="EMBL" id="JASNWA010000007">
    <property type="protein sequence ID" value="KAK3173668.1"/>
    <property type="molecule type" value="Genomic_DNA"/>
</dbReference>
<comment type="caution">
    <text evidence="1">The sequence shown here is derived from an EMBL/GenBank/DDBJ whole genome shotgun (WGS) entry which is preliminary data.</text>
</comment>
<keyword evidence="2" id="KW-1185">Reference proteome</keyword>